<dbReference type="PANTHER" id="PTHR18034:SF3">
    <property type="entry name" value="PRE-MRNA-SPLICING FACTOR CWC22 HOMOLOG"/>
    <property type="match status" value="1"/>
</dbReference>
<comment type="similarity">
    <text evidence="2">Belongs to the CWC22 family.</text>
</comment>
<feature type="compositionally biased region" description="Low complexity" evidence="6">
    <location>
        <begin position="44"/>
        <end position="63"/>
    </location>
</feature>
<sequence>MGASEPENDVRRADLHDGGAERGVSKRERSPGSGGRIGGGLGGSPNRSRGALAAPRGGAANGAYMPPHKRARLAAAGDSDGVAAQREAWEALRRSLNGIVNKVNAANIGEVLPELFQYNVVRGRGLLVKALMRAQLGSPGYTPTFAALMAVINTKFPEIGELLLGRVVLQFRRAYRRNDKQACLALAKFVAHLVNHHVAHEILALQLLMLLLEKPTDVSVEIAVAFTKECGACLHSLSPQGLHSIFERLRNVLHEGQIDRRVQFVIEGLFAVRKTRFADFPAVPEELDLVEAEDQITHDVGLDDELDAMVELDVFSADPEYEANEAKYAAIRESLLGSEGGEGDEREELPPGDADAGGSAGGVGGGEIVQGRVPEEPGVGAAAGPGAGVGGPVTDMTETNLTNLRRTIYLTIMSSMDFEEAGHKLMKIRLLPGEEVELCTMLLECCSQERTYLRYYGLLGQRLCEIDRKYRDIFDDLFARQYSMIHRLETNKLRNVGKFYAHLLCTNALPWTVMAYVRLTEADTSSSSRIFIKILFQEIAEQIGLRTFRDRLASNAEHCGGIFPRDTAPNMRFAINFYTSIGLGGLTDELREHLKNLPALLAQQRKEEEERARARARDSPTSSRSTYTSRSYTSRSTDSRSYTSRSYSSRSSSSQSGGSASSYSQSSRSFASDSRSSGDSGRSKTPPRP</sequence>
<dbReference type="SUPFAM" id="SSF48371">
    <property type="entry name" value="ARM repeat"/>
    <property type="match status" value="1"/>
</dbReference>
<protein>
    <recommendedName>
        <fullName evidence="7">MI domain-containing protein</fullName>
    </recommendedName>
</protein>
<keyword evidence="3" id="KW-0507">mRNA processing</keyword>
<dbReference type="PROSITE" id="PS51366">
    <property type="entry name" value="MI"/>
    <property type="match status" value="1"/>
</dbReference>
<organism evidence="8">
    <name type="scientific">Prasinoderma coloniale</name>
    <dbReference type="NCBI Taxonomy" id="156133"/>
    <lineage>
        <taxon>Eukaryota</taxon>
        <taxon>Viridiplantae</taxon>
        <taxon>Prasinodermophyta</taxon>
        <taxon>Prasinodermophyceae</taxon>
        <taxon>Prasinodermales</taxon>
        <taxon>Prasinodermaceae</taxon>
        <taxon>Prasinoderma</taxon>
    </lineage>
</organism>
<dbReference type="InterPro" id="IPR016024">
    <property type="entry name" value="ARM-type_fold"/>
</dbReference>
<feature type="domain" description="MI" evidence="7">
    <location>
        <begin position="403"/>
        <end position="519"/>
    </location>
</feature>
<dbReference type="EMBL" id="HBDZ01001974">
    <property type="protein sequence ID" value="CAD8230575.1"/>
    <property type="molecule type" value="Transcribed_RNA"/>
</dbReference>
<feature type="compositionally biased region" description="Gly residues" evidence="6">
    <location>
        <begin position="381"/>
        <end position="391"/>
    </location>
</feature>
<evidence type="ECO:0000256" key="3">
    <source>
        <dbReference type="ARBA" id="ARBA00022664"/>
    </source>
</evidence>
<reference evidence="8" key="1">
    <citation type="submission" date="2021-01" db="EMBL/GenBank/DDBJ databases">
        <authorList>
            <person name="Corre E."/>
            <person name="Pelletier E."/>
            <person name="Niang G."/>
            <person name="Scheremetjew M."/>
            <person name="Finn R."/>
            <person name="Kale V."/>
            <person name="Holt S."/>
            <person name="Cochrane G."/>
            <person name="Meng A."/>
            <person name="Brown T."/>
            <person name="Cohen L."/>
        </authorList>
    </citation>
    <scope>NUCLEOTIDE SEQUENCE</scope>
    <source>
        <strain evidence="8">CCMP1413</strain>
    </source>
</reference>
<comment type="subcellular location">
    <subcellularLocation>
        <location evidence="1">Nucleus</location>
    </subcellularLocation>
</comment>
<keyword evidence="5" id="KW-0539">Nucleus</keyword>
<dbReference type="GO" id="GO:0071013">
    <property type="term" value="C:catalytic step 2 spliceosome"/>
    <property type="evidence" value="ECO:0007669"/>
    <property type="project" value="TreeGrafter"/>
</dbReference>
<dbReference type="Pfam" id="PF02847">
    <property type="entry name" value="MA3"/>
    <property type="match status" value="1"/>
</dbReference>
<dbReference type="InterPro" id="IPR003891">
    <property type="entry name" value="Initiation_fac_eIF4g_MI"/>
</dbReference>
<name>A0A7R9TBP5_9VIRI</name>
<dbReference type="InterPro" id="IPR003890">
    <property type="entry name" value="MIF4G-like_typ-3"/>
</dbReference>
<feature type="region of interest" description="Disordered" evidence="6">
    <location>
        <begin position="1"/>
        <end position="65"/>
    </location>
</feature>
<dbReference type="GO" id="GO:0000398">
    <property type="term" value="P:mRNA splicing, via spliceosome"/>
    <property type="evidence" value="ECO:0007669"/>
    <property type="project" value="TreeGrafter"/>
</dbReference>
<evidence type="ECO:0000313" key="8">
    <source>
        <dbReference type="EMBL" id="CAD8230575.1"/>
    </source>
</evidence>
<dbReference type="SMART" id="SM00543">
    <property type="entry name" value="MIF4G"/>
    <property type="match status" value="1"/>
</dbReference>
<evidence type="ECO:0000259" key="7">
    <source>
        <dbReference type="PROSITE" id="PS51366"/>
    </source>
</evidence>
<feature type="region of interest" description="Disordered" evidence="6">
    <location>
        <begin position="605"/>
        <end position="689"/>
    </location>
</feature>
<feature type="compositionally biased region" description="Gly residues" evidence="6">
    <location>
        <begin position="32"/>
        <end position="43"/>
    </location>
</feature>
<keyword evidence="4" id="KW-0508">mRNA splicing</keyword>
<evidence type="ECO:0000256" key="2">
    <source>
        <dbReference type="ARBA" id="ARBA00006856"/>
    </source>
</evidence>
<dbReference type="GO" id="GO:0003723">
    <property type="term" value="F:RNA binding"/>
    <property type="evidence" value="ECO:0007669"/>
    <property type="project" value="InterPro"/>
</dbReference>
<feature type="compositionally biased region" description="Low complexity" evidence="6">
    <location>
        <begin position="619"/>
        <end position="680"/>
    </location>
</feature>
<dbReference type="InterPro" id="IPR050781">
    <property type="entry name" value="CWC22_splicing_factor"/>
</dbReference>
<dbReference type="AlphaFoldDB" id="A0A7R9TBP5"/>
<evidence type="ECO:0000256" key="4">
    <source>
        <dbReference type="ARBA" id="ARBA00023187"/>
    </source>
</evidence>
<feature type="compositionally biased region" description="Basic and acidic residues" evidence="6">
    <location>
        <begin position="8"/>
        <end position="30"/>
    </location>
</feature>
<dbReference type="Gene3D" id="1.25.40.180">
    <property type="match status" value="1"/>
</dbReference>
<dbReference type="PANTHER" id="PTHR18034">
    <property type="entry name" value="CELL CYCLE CONTROL PROTEIN CWF22-RELATED"/>
    <property type="match status" value="1"/>
</dbReference>
<evidence type="ECO:0000256" key="1">
    <source>
        <dbReference type="ARBA" id="ARBA00004123"/>
    </source>
</evidence>
<evidence type="ECO:0000256" key="6">
    <source>
        <dbReference type="SAM" id="MobiDB-lite"/>
    </source>
</evidence>
<accession>A0A7R9TBP5</accession>
<feature type="region of interest" description="Disordered" evidence="6">
    <location>
        <begin position="338"/>
        <end position="395"/>
    </location>
</feature>
<feature type="compositionally biased region" description="Gly residues" evidence="6">
    <location>
        <begin position="358"/>
        <end position="368"/>
    </location>
</feature>
<feature type="compositionally biased region" description="Basic and acidic residues" evidence="6">
    <location>
        <begin position="605"/>
        <end position="618"/>
    </location>
</feature>
<proteinExistence type="inferred from homology"/>
<gene>
    <name evidence="8" type="ORF">PCOL08062_LOCUS1581</name>
</gene>
<evidence type="ECO:0000256" key="5">
    <source>
        <dbReference type="ARBA" id="ARBA00023242"/>
    </source>
</evidence>
<dbReference type="SMART" id="SM00544">
    <property type="entry name" value="MA3"/>
    <property type="match status" value="1"/>
</dbReference>
<dbReference type="Pfam" id="PF02854">
    <property type="entry name" value="MIF4G"/>
    <property type="match status" value="1"/>
</dbReference>